<dbReference type="Gene3D" id="1.20.5.170">
    <property type="match status" value="1"/>
</dbReference>
<proteinExistence type="predicted"/>
<dbReference type="GO" id="GO:0003700">
    <property type="term" value="F:DNA-binding transcription factor activity"/>
    <property type="evidence" value="ECO:0007669"/>
    <property type="project" value="InterPro"/>
</dbReference>
<dbReference type="CDD" id="cd14688">
    <property type="entry name" value="bZIP_YAP"/>
    <property type="match status" value="1"/>
</dbReference>
<evidence type="ECO:0008006" key="4">
    <source>
        <dbReference type="Google" id="ProtNLM"/>
    </source>
</evidence>
<name>A0A420J1N3_9PEZI</name>
<dbReference type="EMBL" id="MCBR01003351">
    <property type="protein sequence ID" value="RKF80732.1"/>
    <property type="molecule type" value="Genomic_DNA"/>
</dbReference>
<feature type="compositionally biased region" description="Low complexity" evidence="1">
    <location>
        <begin position="202"/>
        <end position="231"/>
    </location>
</feature>
<sequence>MSCTSLSSPLPEISGEPRKKGARGGKRSVTHLSKAQLARKRANDREAQRNIRKRTKEHISNLERKVKELEQSGRSSSMERILKRNQDLEAEIERLRAQFTSRGQIPHFTRIPSEMSEELMTPQKVELHWIPSSSSWNTSENPNVLNSSYPSSEAPSYTHTSFEDESSQNLYLPNASPAWNEQTVYGPTSFQPLSRPTQAWAPYQSSYPSSSRFSSPVPSQNSSFSDQVSSSTYASPSWQNQPSIYAWQMSTKMKTPHTFVDQLVLGSNQNE</sequence>
<feature type="region of interest" description="Disordered" evidence="1">
    <location>
        <begin position="133"/>
        <end position="167"/>
    </location>
</feature>
<organism evidence="2 3">
    <name type="scientific">Golovinomyces cichoracearum</name>
    <dbReference type="NCBI Taxonomy" id="62708"/>
    <lineage>
        <taxon>Eukaryota</taxon>
        <taxon>Fungi</taxon>
        <taxon>Dikarya</taxon>
        <taxon>Ascomycota</taxon>
        <taxon>Pezizomycotina</taxon>
        <taxon>Leotiomycetes</taxon>
        <taxon>Erysiphales</taxon>
        <taxon>Erysiphaceae</taxon>
        <taxon>Golovinomyces</taxon>
    </lineage>
</organism>
<protein>
    <recommendedName>
        <fullName evidence="4">BZIP domain-containing protein</fullName>
    </recommendedName>
</protein>
<feature type="compositionally biased region" description="Basic and acidic residues" evidence="1">
    <location>
        <begin position="57"/>
        <end position="71"/>
    </location>
</feature>
<comment type="caution">
    <text evidence="2">The sequence shown here is derived from an EMBL/GenBank/DDBJ whole genome shotgun (WGS) entry which is preliminary data.</text>
</comment>
<dbReference type="PANTHER" id="PTHR37012">
    <property type="entry name" value="B-ZIP TRANSCRIPTION FACTOR (EUROFUNG)-RELATED"/>
    <property type="match status" value="1"/>
</dbReference>
<dbReference type="SUPFAM" id="SSF57959">
    <property type="entry name" value="Leucine zipper domain"/>
    <property type="match status" value="1"/>
</dbReference>
<dbReference type="OrthoDB" id="3535998at2759"/>
<reference evidence="2 3" key="1">
    <citation type="journal article" date="2018" name="BMC Genomics">
        <title>Comparative genome analyses reveal sequence features reflecting distinct modes of host-adaptation between dicot and monocot powdery mildew.</title>
        <authorList>
            <person name="Wu Y."/>
            <person name="Ma X."/>
            <person name="Pan Z."/>
            <person name="Kale S.D."/>
            <person name="Song Y."/>
            <person name="King H."/>
            <person name="Zhang Q."/>
            <person name="Presley C."/>
            <person name="Deng X."/>
            <person name="Wei C.I."/>
            <person name="Xiao S."/>
        </authorList>
    </citation>
    <scope>NUCLEOTIDE SEQUENCE [LARGE SCALE GENOMIC DNA]</scope>
    <source>
        <strain evidence="2">UCSC1</strain>
    </source>
</reference>
<feature type="compositionally biased region" description="Polar residues" evidence="1">
    <location>
        <begin position="133"/>
        <end position="160"/>
    </location>
</feature>
<feature type="region of interest" description="Disordered" evidence="1">
    <location>
        <begin position="201"/>
        <end position="238"/>
    </location>
</feature>
<feature type="compositionally biased region" description="Basic residues" evidence="1">
    <location>
        <begin position="20"/>
        <end position="29"/>
    </location>
</feature>
<evidence type="ECO:0000313" key="3">
    <source>
        <dbReference type="Proteomes" id="UP000285405"/>
    </source>
</evidence>
<accession>A0A420J1N3</accession>
<dbReference type="Proteomes" id="UP000285405">
    <property type="component" value="Unassembled WGS sequence"/>
</dbReference>
<gene>
    <name evidence="2" type="ORF">GcC1_033009</name>
</gene>
<evidence type="ECO:0000313" key="2">
    <source>
        <dbReference type="EMBL" id="RKF80732.1"/>
    </source>
</evidence>
<evidence type="ECO:0000256" key="1">
    <source>
        <dbReference type="SAM" id="MobiDB-lite"/>
    </source>
</evidence>
<feature type="region of interest" description="Disordered" evidence="1">
    <location>
        <begin position="1"/>
        <end position="82"/>
    </location>
</feature>
<dbReference type="InterPro" id="IPR046347">
    <property type="entry name" value="bZIP_sf"/>
</dbReference>
<dbReference type="AlphaFoldDB" id="A0A420J1N3"/>